<feature type="domain" description="FCP1 homology" evidence="4">
    <location>
        <begin position="1"/>
        <end position="169"/>
    </location>
</feature>
<keyword evidence="1" id="KW-0813">Transport</keyword>
<dbReference type="KEGG" id="smo:SELMODRAFT_431873"/>
<dbReference type="GO" id="GO:0030150">
    <property type="term" value="P:protein import into mitochondrial matrix"/>
    <property type="evidence" value="ECO:0000318"/>
    <property type="project" value="GO_Central"/>
</dbReference>
<feature type="region of interest" description="Disordered" evidence="2">
    <location>
        <begin position="281"/>
        <end position="364"/>
    </location>
</feature>
<keyword evidence="6" id="KW-1185">Reference proteome</keyword>
<keyword evidence="1" id="KW-0809">Transit peptide</keyword>
<keyword evidence="3" id="KW-0732">Signal</keyword>
<dbReference type="PROSITE" id="PS50969">
    <property type="entry name" value="FCP1"/>
    <property type="match status" value="1"/>
</dbReference>
<comment type="function">
    <text evidence="1">Essential component of the TIM23 complex, a complex that mediates the translocation of transit peptide-containing proteins across the mitochondrial inner membrane.</text>
</comment>
<comment type="subcellular location">
    <subcellularLocation>
        <location evidence="1">Mitochondrion inner membrane</location>
        <topology evidence="1">Single-pass membrane protein</topology>
    </subcellularLocation>
</comment>
<keyword evidence="1" id="KW-0653">Protein transport</keyword>
<comment type="similarity">
    <text evidence="1">Belongs to the TIM50 family.</text>
</comment>
<dbReference type="SMART" id="SM00577">
    <property type="entry name" value="CPDc"/>
    <property type="match status" value="1"/>
</dbReference>
<dbReference type="HOGENOM" id="CLU_761645_0_0_1"/>
<evidence type="ECO:0000256" key="1">
    <source>
        <dbReference type="RuleBase" id="RU365079"/>
    </source>
</evidence>
<accession>D8TE20</accession>
<feature type="compositionally biased region" description="Basic residues" evidence="2">
    <location>
        <begin position="301"/>
        <end position="310"/>
    </location>
</feature>
<dbReference type="InterPro" id="IPR023214">
    <property type="entry name" value="HAD_sf"/>
</dbReference>
<sequence>MPWWGDFLVSLQTLGCFLCDNALPVYRRPHCEEFLQFCLRHFHVAVWSSAKEHNVMGMVNLILGESQKLLAFIWSQKWCTDTGVKCLDNKFKPLFLKELKKVWESSKPDVPWDKGEYGPWNTLLIDDSPHKVLRNPDHTAVLALPYSAMETTTSADDFLPALQGYLTKLIDVPDVRDFVRSNPIGQPLITEDSCDWEFYSKLKLSVKSSKGERWLHIESGSSSRGKGIVESTDPEMDTRQPSSSRRHGTIKRYDQPTGYLKRYGTNTEETKMDHLTRYETRKYDTDESRKYQDYETDHHQQHSRKRKRSFQQRETGKYETRKHKRIKRKHCREPERGRRDADYQSDRRERHHSSERHRYKRRRH</sequence>
<dbReference type="InterPro" id="IPR004274">
    <property type="entry name" value="FCP1_dom"/>
</dbReference>
<dbReference type="InParanoid" id="D8TE20"/>
<keyword evidence="1" id="KW-0811">Translocation</keyword>
<comment type="subunit">
    <text evidence="1">Component of the TIM23 complex.</text>
</comment>
<dbReference type="Proteomes" id="UP000001514">
    <property type="component" value="Unassembled WGS sequence"/>
</dbReference>
<feature type="region of interest" description="Disordered" evidence="2">
    <location>
        <begin position="217"/>
        <end position="266"/>
    </location>
</feature>
<evidence type="ECO:0000259" key="4">
    <source>
        <dbReference type="PROSITE" id="PS50969"/>
    </source>
</evidence>
<evidence type="ECO:0000256" key="3">
    <source>
        <dbReference type="SAM" id="SignalP"/>
    </source>
</evidence>
<gene>
    <name evidence="5" type="ORF">SELMODRAFT_431873</name>
</gene>
<evidence type="ECO:0000256" key="2">
    <source>
        <dbReference type="SAM" id="MobiDB-lite"/>
    </source>
</evidence>
<proteinExistence type="inferred from homology"/>
<feature type="signal peptide" evidence="3">
    <location>
        <begin position="1"/>
        <end position="22"/>
    </location>
</feature>
<dbReference type="SUPFAM" id="SSF56784">
    <property type="entry name" value="HAD-like"/>
    <property type="match status" value="1"/>
</dbReference>
<dbReference type="PANTHER" id="PTHR12210">
    <property type="entry name" value="DULLARD PROTEIN PHOSPHATASE"/>
    <property type="match status" value="1"/>
</dbReference>
<dbReference type="InterPro" id="IPR036412">
    <property type="entry name" value="HAD-like_sf"/>
</dbReference>
<feature type="chain" id="PRO_5003123520" description="Mitochondrial import inner membrane translocase subunit TIM50" evidence="3">
    <location>
        <begin position="23"/>
        <end position="364"/>
    </location>
</feature>
<dbReference type="Gramene" id="EFJ05073">
    <property type="protein sequence ID" value="EFJ05073"/>
    <property type="gene ID" value="SELMODRAFT_431873"/>
</dbReference>
<dbReference type="AlphaFoldDB" id="D8TE20"/>
<feature type="compositionally biased region" description="Basic and acidic residues" evidence="2">
    <location>
        <begin position="281"/>
        <end position="300"/>
    </location>
</feature>
<dbReference type="Gene3D" id="3.40.50.1000">
    <property type="entry name" value="HAD superfamily/HAD-like"/>
    <property type="match status" value="1"/>
</dbReference>
<feature type="compositionally biased region" description="Basic residues" evidence="2">
    <location>
        <begin position="320"/>
        <end position="331"/>
    </location>
</feature>
<name>D8TE20_SELML</name>
<reference evidence="5 6" key="1">
    <citation type="journal article" date="2011" name="Science">
        <title>The Selaginella genome identifies genetic changes associated with the evolution of vascular plants.</title>
        <authorList>
            <person name="Banks J.A."/>
            <person name="Nishiyama T."/>
            <person name="Hasebe M."/>
            <person name="Bowman J.L."/>
            <person name="Gribskov M."/>
            <person name="dePamphilis C."/>
            <person name="Albert V.A."/>
            <person name="Aono N."/>
            <person name="Aoyama T."/>
            <person name="Ambrose B.A."/>
            <person name="Ashton N.W."/>
            <person name="Axtell M.J."/>
            <person name="Barker E."/>
            <person name="Barker M.S."/>
            <person name="Bennetzen J.L."/>
            <person name="Bonawitz N.D."/>
            <person name="Chapple C."/>
            <person name="Cheng C."/>
            <person name="Correa L.G."/>
            <person name="Dacre M."/>
            <person name="DeBarry J."/>
            <person name="Dreyer I."/>
            <person name="Elias M."/>
            <person name="Engstrom E.M."/>
            <person name="Estelle M."/>
            <person name="Feng L."/>
            <person name="Finet C."/>
            <person name="Floyd S.K."/>
            <person name="Frommer W.B."/>
            <person name="Fujita T."/>
            <person name="Gramzow L."/>
            <person name="Gutensohn M."/>
            <person name="Harholt J."/>
            <person name="Hattori M."/>
            <person name="Heyl A."/>
            <person name="Hirai T."/>
            <person name="Hiwatashi Y."/>
            <person name="Ishikawa M."/>
            <person name="Iwata M."/>
            <person name="Karol K.G."/>
            <person name="Koehler B."/>
            <person name="Kolukisaoglu U."/>
            <person name="Kubo M."/>
            <person name="Kurata T."/>
            <person name="Lalonde S."/>
            <person name="Li K."/>
            <person name="Li Y."/>
            <person name="Litt A."/>
            <person name="Lyons E."/>
            <person name="Manning G."/>
            <person name="Maruyama T."/>
            <person name="Michael T.P."/>
            <person name="Mikami K."/>
            <person name="Miyazaki S."/>
            <person name="Morinaga S."/>
            <person name="Murata T."/>
            <person name="Mueller-Roeber B."/>
            <person name="Nelson D.R."/>
            <person name="Obara M."/>
            <person name="Oguri Y."/>
            <person name="Olmstead R.G."/>
            <person name="Onodera N."/>
            <person name="Petersen B.L."/>
            <person name="Pils B."/>
            <person name="Prigge M."/>
            <person name="Rensing S.A."/>
            <person name="Riano-Pachon D.M."/>
            <person name="Roberts A.W."/>
            <person name="Sato Y."/>
            <person name="Scheller H.V."/>
            <person name="Schulz B."/>
            <person name="Schulz C."/>
            <person name="Shakirov E.V."/>
            <person name="Shibagaki N."/>
            <person name="Shinohara N."/>
            <person name="Shippen D.E."/>
            <person name="Soerensen I."/>
            <person name="Sotooka R."/>
            <person name="Sugimoto N."/>
            <person name="Sugita M."/>
            <person name="Sumikawa N."/>
            <person name="Tanurdzic M."/>
            <person name="Theissen G."/>
            <person name="Ulvskov P."/>
            <person name="Wakazuki S."/>
            <person name="Weng J.K."/>
            <person name="Willats W.W."/>
            <person name="Wipf D."/>
            <person name="Wolf P.G."/>
            <person name="Yang L."/>
            <person name="Zimmer A.D."/>
            <person name="Zhu Q."/>
            <person name="Mitros T."/>
            <person name="Hellsten U."/>
            <person name="Loque D."/>
            <person name="Otillar R."/>
            <person name="Salamov A."/>
            <person name="Schmutz J."/>
            <person name="Shapiro H."/>
            <person name="Lindquist E."/>
            <person name="Lucas S."/>
            <person name="Rokhsar D."/>
            <person name="Grigoriev I.V."/>
        </authorList>
    </citation>
    <scope>NUCLEOTIDE SEQUENCE [LARGE SCALE GENOMIC DNA]</scope>
</reference>
<protein>
    <recommendedName>
        <fullName evidence="1">Mitochondrial import inner membrane translocase subunit TIM50</fullName>
    </recommendedName>
</protein>
<evidence type="ECO:0000313" key="6">
    <source>
        <dbReference type="Proteomes" id="UP000001514"/>
    </source>
</evidence>
<dbReference type="eggNOG" id="ENOG502QR82">
    <property type="taxonomic scope" value="Eukaryota"/>
</dbReference>
<dbReference type="EMBL" id="GL377738">
    <property type="protein sequence ID" value="EFJ05073.1"/>
    <property type="molecule type" value="Genomic_DNA"/>
</dbReference>
<keyword evidence="1" id="KW-0496">Mitochondrion</keyword>
<dbReference type="InterPro" id="IPR050365">
    <property type="entry name" value="TIM50"/>
</dbReference>
<dbReference type="Pfam" id="PF03031">
    <property type="entry name" value="NIF"/>
    <property type="match status" value="1"/>
</dbReference>
<dbReference type="GO" id="GO:0005744">
    <property type="term" value="C:TIM23 mitochondrial import inner membrane translocase complex"/>
    <property type="evidence" value="ECO:0000318"/>
    <property type="project" value="GO_Central"/>
</dbReference>
<evidence type="ECO:0000313" key="5">
    <source>
        <dbReference type="EMBL" id="EFJ05073.1"/>
    </source>
</evidence>
<dbReference type="STRING" id="88036.D8TE20"/>
<organism evidence="6">
    <name type="scientific">Selaginella moellendorffii</name>
    <name type="common">Spikemoss</name>
    <dbReference type="NCBI Taxonomy" id="88036"/>
    <lineage>
        <taxon>Eukaryota</taxon>
        <taxon>Viridiplantae</taxon>
        <taxon>Streptophyta</taxon>
        <taxon>Embryophyta</taxon>
        <taxon>Tracheophyta</taxon>
        <taxon>Lycopodiopsida</taxon>
        <taxon>Selaginellales</taxon>
        <taxon>Selaginellaceae</taxon>
        <taxon>Selaginella</taxon>
    </lineage>
</organism>
<feature type="compositionally biased region" description="Basic residues" evidence="2">
    <location>
        <begin position="349"/>
        <end position="364"/>
    </location>
</feature>
<feature type="compositionally biased region" description="Basic and acidic residues" evidence="2">
    <location>
        <begin position="332"/>
        <end position="348"/>
    </location>
</feature>